<keyword evidence="3" id="KW-1185">Reference proteome</keyword>
<proteinExistence type="predicted"/>
<dbReference type="EMBL" id="CP053069">
    <property type="protein sequence ID" value="QJR10988.1"/>
    <property type="molecule type" value="Genomic_DNA"/>
</dbReference>
<dbReference type="PROSITE" id="PS51318">
    <property type="entry name" value="TAT"/>
    <property type="match status" value="1"/>
</dbReference>
<reference evidence="2 3" key="1">
    <citation type="submission" date="2020-04" db="EMBL/GenBank/DDBJ databases">
        <title>Usitatibacter rugosus gen. nov., sp. nov. and Usitatibacter palustris sp. nov., novel members of Usitatibacteraceae fam. nov. within the order Nitrosomonadales isolated from soil.</title>
        <authorList>
            <person name="Huber K.J."/>
            <person name="Neumann-Schaal M."/>
            <person name="Geppert A."/>
            <person name="Luckner M."/>
            <person name="Wanner G."/>
            <person name="Overmann J."/>
        </authorList>
    </citation>
    <scope>NUCLEOTIDE SEQUENCE [LARGE SCALE GENOMIC DNA]</scope>
    <source>
        <strain evidence="2 3">0125_3</strain>
    </source>
</reference>
<accession>A0A6M4GVS6</accession>
<evidence type="ECO:0000313" key="3">
    <source>
        <dbReference type="Proteomes" id="UP000501534"/>
    </source>
</evidence>
<name>A0A6M4GVS6_9PROT</name>
<dbReference type="KEGG" id="uru:DSM104443_02058"/>
<gene>
    <name evidence="2" type="ORF">DSM104443_02058</name>
</gene>
<dbReference type="InterPro" id="IPR038162">
    <property type="entry name" value="SoxY_sf"/>
</dbReference>
<feature type="domain" description="Ig-like SoxY" evidence="1">
    <location>
        <begin position="54"/>
        <end position="156"/>
    </location>
</feature>
<evidence type="ECO:0000259" key="1">
    <source>
        <dbReference type="Pfam" id="PF13501"/>
    </source>
</evidence>
<protein>
    <recommendedName>
        <fullName evidence="1">Ig-like SoxY domain-containing protein</fullName>
    </recommendedName>
</protein>
<dbReference type="InterPro" id="IPR006311">
    <property type="entry name" value="TAT_signal"/>
</dbReference>
<sequence>MNTGRRTILQRSGGLAVMGLAVSAGLFKPGSAWAQGSWNKAAFETKSVNDTVKALGGAAAATESKDIVITSPDIAENGAVVPFTITSKIPKTESIALLVEKNPNTLAATFNIPEGTEPGVQTRVKMGQTSNVIALVKADGKFYYVGKEVKVTLGGCGG</sequence>
<organism evidence="2 3">
    <name type="scientific">Usitatibacter rugosus</name>
    <dbReference type="NCBI Taxonomy" id="2732067"/>
    <lineage>
        <taxon>Bacteria</taxon>
        <taxon>Pseudomonadati</taxon>
        <taxon>Pseudomonadota</taxon>
        <taxon>Betaproteobacteria</taxon>
        <taxon>Nitrosomonadales</taxon>
        <taxon>Usitatibacteraceae</taxon>
        <taxon>Usitatibacter</taxon>
    </lineage>
</organism>
<dbReference type="Proteomes" id="UP000501534">
    <property type="component" value="Chromosome"/>
</dbReference>
<dbReference type="RefSeq" id="WP_171091938.1">
    <property type="nucleotide sequence ID" value="NZ_CP053069.1"/>
</dbReference>
<evidence type="ECO:0000313" key="2">
    <source>
        <dbReference type="EMBL" id="QJR10988.1"/>
    </source>
</evidence>
<dbReference type="InterPro" id="IPR032711">
    <property type="entry name" value="SoxY"/>
</dbReference>
<dbReference type="AlphaFoldDB" id="A0A6M4GVS6"/>
<dbReference type="InterPro" id="IPR016568">
    <property type="entry name" value="Sulphur_oxidation_SoxY"/>
</dbReference>
<dbReference type="Gene3D" id="2.60.40.2470">
    <property type="entry name" value="SoxY domain"/>
    <property type="match status" value="1"/>
</dbReference>
<dbReference type="Pfam" id="PF13501">
    <property type="entry name" value="SoxY"/>
    <property type="match status" value="1"/>
</dbReference>
<dbReference type="PIRSF" id="PIRSF010312">
    <property type="entry name" value="Sulphur_oxidation_SoxY"/>
    <property type="match status" value="1"/>
</dbReference>
<dbReference type="NCBIfam" id="TIGR04488">
    <property type="entry name" value="SoxY_true_GGCGG"/>
    <property type="match status" value="1"/>
</dbReference>